<dbReference type="PANTHER" id="PTHR42839:SF2">
    <property type="entry name" value="ISOCHORISMATE SYNTHASE ENTC"/>
    <property type="match status" value="1"/>
</dbReference>
<evidence type="ECO:0000259" key="1">
    <source>
        <dbReference type="Pfam" id="PF00425"/>
    </source>
</evidence>
<dbReference type="EMBL" id="MQWA01000001">
    <property type="protein sequence ID" value="PQJ27547.1"/>
    <property type="molecule type" value="Genomic_DNA"/>
</dbReference>
<name>A0A2S7TZ63_9BACT</name>
<evidence type="ECO:0000313" key="2">
    <source>
        <dbReference type="EMBL" id="PQJ27547.1"/>
    </source>
</evidence>
<dbReference type="Pfam" id="PF00425">
    <property type="entry name" value="Chorismate_bind"/>
    <property type="match status" value="1"/>
</dbReference>
<dbReference type="InterPro" id="IPR015890">
    <property type="entry name" value="Chorismate_C"/>
</dbReference>
<dbReference type="OrthoDB" id="9803598at2"/>
<sequence>MSGNKHSYAILKTPKGKTLVGVGPFKELEECPHTGVAFYKNNFALDEARPWKVPQEVFELSASDFAQFKKPSIEWQELLPDGFTGVFSEINEAIHRGVVEKSVPVATEFGKLAKGDMLGLLRDLHHAGENFYSYAWVDGDDGFCGYTPELLFHLRKGRFKTMALAGTARSDERSIFAFDEKEIREHEYVAQTLVANLSDIGMVKRSDRQIMDLGNLVHFHTPIEIFMYGDHSIDFLLRKMHPTPALGPLPRTAETLKLLHDWRNRLHAPVHFGAPFGVYDHGEFHAVVTIRGAYWKGETVAVPSGCGVIEASRLTNEWRELGLKRNAVKASFGI</sequence>
<dbReference type="SUPFAM" id="SSF56322">
    <property type="entry name" value="ADC synthase"/>
    <property type="match status" value="1"/>
</dbReference>
<evidence type="ECO:0000313" key="3">
    <source>
        <dbReference type="Proteomes" id="UP000239907"/>
    </source>
</evidence>
<dbReference type="RefSeq" id="WP_105042037.1">
    <property type="nucleotide sequence ID" value="NZ_MQWA01000001.1"/>
</dbReference>
<reference evidence="2 3" key="1">
    <citation type="submission" date="2016-12" db="EMBL/GenBank/DDBJ databases">
        <title>Study of bacterial adaptation to deep sea.</title>
        <authorList>
            <person name="Song J."/>
            <person name="Yoshizawa S."/>
            <person name="Kogure K."/>
        </authorList>
    </citation>
    <scope>NUCLEOTIDE SEQUENCE [LARGE SCALE GENOMIC DNA]</scope>
    <source>
        <strain evidence="2 3">SAORIC-165</strain>
    </source>
</reference>
<dbReference type="PANTHER" id="PTHR42839">
    <property type="entry name" value="ISOCHORISMATE SYNTHASE ENTC"/>
    <property type="match status" value="1"/>
</dbReference>
<dbReference type="Proteomes" id="UP000239907">
    <property type="component" value="Unassembled WGS sequence"/>
</dbReference>
<protein>
    <recommendedName>
        <fullName evidence="1">Chorismate-utilising enzyme C-terminal domain-containing protein</fullName>
    </recommendedName>
</protein>
<organism evidence="2 3">
    <name type="scientific">Rubritalea profundi</name>
    <dbReference type="NCBI Taxonomy" id="1658618"/>
    <lineage>
        <taxon>Bacteria</taxon>
        <taxon>Pseudomonadati</taxon>
        <taxon>Verrucomicrobiota</taxon>
        <taxon>Verrucomicrobiia</taxon>
        <taxon>Verrucomicrobiales</taxon>
        <taxon>Rubritaleaceae</taxon>
        <taxon>Rubritalea</taxon>
    </lineage>
</organism>
<keyword evidence="3" id="KW-1185">Reference proteome</keyword>
<dbReference type="InterPro" id="IPR005801">
    <property type="entry name" value="ADC_synthase"/>
</dbReference>
<feature type="domain" description="Chorismate-utilising enzyme C-terminal" evidence="1">
    <location>
        <begin position="83"/>
        <end position="324"/>
    </location>
</feature>
<dbReference type="AlphaFoldDB" id="A0A2S7TZ63"/>
<accession>A0A2S7TZ63</accession>
<proteinExistence type="predicted"/>
<gene>
    <name evidence="2" type="ORF">BSZ32_02915</name>
</gene>
<comment type="caution">
    <text evidence="2">The sequence shown here is derived from an EMBL/GenBank/DDBJ whole genome shotgun (WGS) entry which is preliminary data.</text>
</comment>
<dbReference type="Gene3D" id="3.60.120.10">
    <property type="entry name" value="Anthranilate synthase"/>
    <property type="match status" value="1"/>
</dbReference>